<evidence type="ECO:0000313" key="2">
    <source>
        <dbReference type="Proteomes" id="UP000295411"/>
    </source>
</evidence>
<gene>
    <name evidence="1" type="ORF">E2F48_02450</name>
</gene>
<name>A0A4V3AMS6_9MICC</name>
<sequence length="122" mass="13904">MTISPIGPRAEDYLNAIREVFGFEPNLSGLRLITAEVTHGFLIAQFENLEGSPCLRYGARVWLPGSTEDRLWITYAETKDVVEWVRWAVWLRVMEAYQTGDYPDEGLGPDAVRWLIDDVRSG</sequence>
<organism evidence="1 2">
    <name type="scientific">Arthrobacter crusticola</name>
    <dbReference type="NCBI Taxonomy" id="2547960"/>
    <lineage>
        <taxon>Bacteria</taxon>
        <taxon>Bacillati</taxon>
        <taxon>Actinomycetota</taxon>
        <taxon>Actinomycetes</taxon>
        <taxon>Micrococcales</taxon>
        <taxon>Micrococcaceae</taxon>
        <taxon>Arthrobacter</taxon>
    </lineage>
</organism>
<accession>A0A4V3AMS6</accession>
<dbReference type="OrthoDB" id="4942970at2"/>
<proteinExistence type="predicted"/>
<comment type="caution">
    <text evidence="1">The sequence shown here is derived from an EMBL/GenBank/DDBJ whole genome shotgun (WGS) entry which is preliminary data.</text>
</comment>
<protein>
    <submittedName>
        <fullName evidence="1">Uncharacterized protein</fullName>
    </submittedName>
</protein>
<keyword evidence="2" id="KW-1185">Reference proteome</keyword>
<dbReference type="RefSeq" id="WP_133402397.1">
    <property type="nucleotide sequence ID" value="NZ_SMTK01000001.1"/>
</dbReference>
<dbReference type="EMBL" id="SMTK01000001">
    <property type="protein sequence ID" value="TDK27984.1"/>
    <property type="molecule type" value="Genomic_DNA"/>
</dbReference>
<dbReference type="AlphaFoldDB" id="A0A4V3AMS6"/>
<dbReference type="Proteomes" id="UP000295411">
    <property type="component" value="Unassembled WGS sequence"/>
</dbReference>
<evidence type="ECO:0000313" key="1">
    <source>
        <dbReference type="EMBL" id="TDK27984.1"/>
    </source>
</evidence>
<reference evidence="1 2" key="1">
    <citation type="submission" date="2019-03" db="EMBL/GenBank/DDBJ databases">
        <title>Arthrobacter sp. nov., an bacterium isolated from biocrust in Mu Us Desert.</title>
        <authorList>
            <person name="Lixiong L."/>
        </authorList>
    </citation>
    <scope>NUCLEOTIDE SEQUENCE [LARGE SCALE GENOMIC DNA]</scope>
    <source>
        <strain evidence="1 2">SLN-3</strain>
    </source>
</reference>